<organism evidence="3 4">
    <name type="scientific">Photobacterium kishitanii</name>
    <dbReference type="NCBI Taxonomy" id="318456"/>
    <lineage>
        <taxon>Bacteria</taxon>
        <taxon>Pseudomonadati</taxon>
        <taxon>Pseudomonadota</taxon>
        <taxon>Gammaproteobacteria</taxon>
        <taxon>Vibrionales</taxon>
        <taxon>Vibrionaceae</taxon>
        <taxon>Photobacterium</taxon>
    </lineage>
</organism>
<keyword evidence="1" id="KW-0732">Signal</keyword>
<dbReference type="InterPro" id="IPR001279">
    <property type="entry name" value="Metallo-B-lactamas"/>
</dbReference>
<dbReference type="InterPro" id="IPR050855">
    <property type="entry name" value="NDM-1-like"/>
</dbReference>
<dbReference type="EMBL" id="PYNF01000004">
    <property type="protein sequence ID" value="PSV00028.1"/>
    <property type="molecule type" value="Genomic_DNA"/>
</dbReference>
<dbReference type="AlphaFoldDB" id="A0A2T3KKH9"/>
<evidence type="ECO:0000256" key="1">
    <source>
        <dbReference type="SAM" id="SignalP"/>
    </source>
</evidence>
<feature type="signal peptide" evidence="1">
    <location>
        <begin position="1"/>
        <end position="29"/>
    </location>
</feature>
<dbReference type="SUPFAM" id="SSF56281">
    <property type="entry name" value="Metallo-hydrolase/oxidoreductase"/>
    <property type="match status" value="1"/>
</dbReference>
<name>A0A2T3KKH9_9GAMM</name>
<evidence type="ECO:0000313" key="4">
    <source>
        <dbReference type="Proteomes" id="UP000241426"/>
    </source>
</evidence>
<feature type="chain" id="PRO_5015754527" description="Metallo-beta-lactamase domain-containing protein" evidence="1">
    <location>
        <begin position="30"/>
        <end position="307"/>
    </location>
</feature>
<dbReference type="InterPro" id="IPR036866">
    <property type="entry name" value="RibonucZ/Hydroxyglut_hydro"/>
</dbReference>
<feature type="domain" description="Metallo-beta-lactamase" evidence="2">
    <location>
        <begin position="62"/>
        <end position="244"/>
    </location>
</feature>
<comment type="caution">
    <text evidence="3">The sequence shown here is derived from an EMBL/GenBank/DDBJ whole genome shotgun (WGS) entry which is preliminary data.</text>
</comment>
<accession>A0A2T3KKH9</accession>
<dbReference type="PANTHER" id="PTHR42951:SF22">
    <property type="entry name" value="METALLO BETA-LACTAMASE SUPERFAMILY LIPOPROTEIN"/>
    <property type="match status" value="1"/>
</dbReference>
<gene>
    <name evidence="3" type="ORF">C9J27_07235</name>
</gene>
<sequence length="307" mass="34411">MVRSKKKSLIISSLTSSIVMMTFSTSLLATESKAQSASGDWFKVSYIADNTYMIEEPKSSQYNISYLIIGNQRALMLDTGSGENHSQSKQKISNIINQLTDKPVTLLLTHFHFDHNASIDEFDHIAFADIEKIRERAVDDKTYIFAPKELAFGTYPEKAIVNEWLDLGKNIDLGNRVVKITQVKGHTDDSVLVVDEGNKIIFTGDTLYNGPLIVTGKHNYVPYIQTIKKMQADFNDTYYFYGAHGNKALGGMMRYSILSGTSDLLECAQKEACDYSEVISEQLGGNELTGTLFIKNELPLIYTEDLH</sequence>
<protein>
    <recommendedName>
        <fullName evidence="2">Metallo-beta-lactamase domain-containing protein</fullName>
    </recommendedName>
</protein>
<dbReference type="Pfam" id="PF00753">
    <property type="entry name" value="Lactamase_B"/>
    <property type="match status" value="1"/>
</dbReference>
<dbReference type="RefSeq" id="WP_058118918.1">
    <property type="nucleotide sequence ID" value="NZ_PYNF01000004.1"/>
</dbReference>
<evidence type="ECO:0000259" key="2">
    <source>
        <dbReference type="SMART" id="SM00849"/>
    </source>
</evidence>
<dbReference type="SMART" id="SM00849">
    <property type="entry name" value="Lactamase_B"/>
    <property type="match status" value="1"/>
</dbReference>
<dbReference type="Proteomes" id="UP000241426">
    <property type="component" value="Unassembled WGS sequence"/>
</dbReference>
<reference evidence="3 4" key="1">
    <citation type="submission" date="2018-01" db="EMBL/GenBank/DDBJ databases">
        <title>Whole genome sequencing of Histamine producing bacteria.</title>
        <authorList>
            <person name="Butler K."/>
        </authorList>
    </citation>
    <scope>NUCLEOTIDE SEQUENCE [LARGE SCALE GENOMIC DNA]</scope>
    <source>
        <strain evidence="3 4">FS-7.2</strain>
    </source>
</reference>
<evidence type="ECO:0000313" key="3">
    <source>
        <dbReference type="EMBL" id="PSV00028.1"/>
    </source>
</evidence>
<proteinExistence type="predicted"/>
<dbReference type="Gene3D" id="3.60.15.10">
    <property type="entry name" value="Ribonuclease Z/Hydroxyacylglutathione hydrolase-like"/>
    <property type="match status" value="1"/>
</dbReference>
<dbReference type="PANTHER" id="PTHR42951">
    <property type="entry name" value="METALLO-BETA-LACTAMASE DOMAIN-CONTAINING"/>
    <property type="match status" value="1"/>
</dbReference>